<dbReference type="EMBL" id="JAKOGI010002134">
    <property type="protein sequence ID" value="KAJ8422824.1"/>
    <property type="molecule type" value="Genomic_DNA"/>
</dbReference>
<sequence length="260" mass="29846">MQFLPAKRSITPEDESHNLLYKEVGLSSRQIVRVIELENNIQHGTLPFLDRDIRNLFVKVKKKLAASATSNSRDGAFIMMTNHKVKILNSKSPLEEQVSRALTPFAFKKFQEEFGRTSLYSILYMSNNEFDGQIAKCSCKNFKFWEILCHHILRVFLQKDCHEIPSTYLPLRWCQENEKDIDPSSQTTHSFGIENIVISLEVEREDEVLCPPRSTSKGLGYTAPRCPMKESIWEAARAIQKKKKTSASDLGLNPMFCVKN</sequence>
<keyword evidence="2" id="KW-0479">Metal-binding</keyword>
<keyword evidence="6" id="KW-1185">Reference proteome</keyword>
<comment type="caution">
    <text evidence="4">The sequence shown here is derived from an EMBL/GenBank/DDBJ whole genome shotgun (WGS) entry which is preliminary data.</text>
</comment>
<dbReference type="GO" id="GO:0006355">
    <property type="term" value="P:regulation of DNA-templated transcription"/>
    <property type="evidence" value="ECO:0007669"/>
    <property type="project" value="UniProtKB-UniRule"/>
</dbReference>
<name>A0A9Q1JHF2_9CARY</name>
<evidence type="ECO:0000313" key="4">
    <source>
        <dbReference type="EMBL" id="KAJ8422824.1"/>
    </source>
</evidence>
<keyword evidence="1 2" id="KW-0863">Zinc-finger</keyword>
<dbReference type="Proteomes" id="UP001153076">
    <property type="component" value="Unassembled WGS sequence"/>
</dbReference>
<feature type="domain" description="SWIM-type" evidence="3">
    <location>
        <begin position="120"/>
        <end position="160"/>
    </location>
</feature>
<reference evidence="4" key="1">
    <citation type="submission" date="2022-04" db="EMBL/GenBank/DDBJ databases">
        <title>Carnegiea gigantea Genome sequencing and assembly v2.</title>
        <authorList>
            <person name="Copetti D."/>
            <person name="Sanderson M.J."/>
            <person name="Burquez A."/>
            <person name="Wojciechowski M.F."/>
        </authorList>
    </citation>
    <scope>NUCLEOTIDE SEQUENCE</scope>
    <source>
        <strain evidence="4">SGP5-SGP5p</strain>
        <tissue evidence="4">Aerial part</tissue>
    </source>
</reference>
<keyword evidence="2" id="KW-0539">Nucleus</keyword>
<evidence type="ECO:0000256" key="1">
    <source>
        <dbReference type="PROSITE-ProRule" id="PRU00325"/>
    </source>
</evidence>
<keyword evidence="2" id="KW-0862">Zinc</keyword>
<dbReference type="AlphaFoldDB" id="A0A9Q1JHF2"/>
<evidence type="ECO:0000313" key="5">
    <source>
        <dbReference type="EMBL" id="KAJ8422825.1"/>
    </source>
</evidence>
<dbReference type="PANTHER" id="PTHR31669">
    <property type="entry name" value="PROTEIN FAR1-RELATED SEQUENCE 10-RELATED"/>
    <property type="match status" value="1"/>
</dbReference>
<gene>
    <name evidence="4" type="ORF">Cgig2_002920</name>
    <name evidence="5" type="ORF">Cgig2_002921</name>
</gene>
<protein>
    <recommendedName>
        <fullName evidence="2">Protein FAR1-RELATED SEQUENCE</fullName>
    </recommendedName>
</protein>
<accession>A0A9Q1JHF2</accession>
<dbReference type="InterPro" id="IPR031052">
    <property type="entry name" value="FHY3/FAR1"/>
</dbReference>
<dbReference type="PROSITE" id="PS50966">
    <property type="entry name" value="ZF_SWIM"/>
    <property type="match status" value="1"/>
</dbReference>
<dbReference type="EMBL" id="JAKOGI010002134">
    <property type="protein sequence ID" value="KAJ8422825.1"/>
    <property type="molecule type" value="Genomic_DNA"/>
</dbReference>
<evidence type="ECO:0000313" key="6">
    <source>
        <dbReference type="Proteomes" id="UP001153076"/>
    </source>
</evidence>
<dbReference type="InterPro" id="IPR007527">
    <property type="entry name" value="Znf_SWIM"/>
</dbReference>
<dbReference type="GO" id="GO:0008270">
    <property type="term" value="F:zinc ion binding"/>
    <property type="evidence" value="ECO:0007669"/>
    <property type="project" value="UniProtKB-UniRule"/>
</dbReference>
<comment type="subcellular location">
    <subcellularLocation>
        <location evidence="2">Nucleus</location>
    </subcellularLocation>
</comment>
<proteinExistence type="inferred from homology"/>
<dbReference type="GO" id="GO:0005634">
    <property type="term" value="C:nucleus"/>
    <property type="evidence" value="ECO:0007669"/>
    <property type="project" value="UniProtKB-SubCell"/>
</dbReference>
<dbReference type="Pfam" id="PF04434">
    <property type="entry name" value="SWIM"/>
    <property type="match status" value="1"/>
</dbReference>
<dbReference type="Pfam" id="PF26175">
    <property type="entry name" value="HTH_FAR1"/>
    <property type="match status" value="1"/>
</dbReference>
<organism evidence="4 6">
    <name type="scientific">Carnegiea gigantea</name>
    <dbReference type="NCBI Taxonomy" id="171969"/>
    <lineage>
        <taxon>Eukaryota</taxon>
        <taxon>Viridiplantae</taxon>
        <taxon>Streptophyta</taxon>
        <taxon>Embryophyta</taxon>
        <taxon>Tracheophyta</taxon>
        <taxon>Spermatophyta</taxon>
        <taxon>Magnoliopsida</taxon>
        <taxon>eudicotyledons</taxon>
        <taxon>Gunneridae</taxon>
        <taxon>Pentapetalae</taxon>
        <taxon>Caryophyllales</taxon>
        <taxon>Cactineae</taxon>
        <taxon>Cactaceae</taxon>
        <taxon>Cactoideae</taxon>
        <taxon>Echinocereeae</taxon>
        <taxon>Carnegiea</taxon>
    </lineage>
</organism>
<comment type="function">
    <text evidence="2">Putative transcription activator involved in regulating light control of development.</text>
</comment>
<dbReference type="OrthoDB" id="1568363at2759"/>
<evidence type="ECO:0000256" key="2">
    <source>
        <dbReference type="RuleBase" id="RU367018"/>
    </source>
</evidence>
<dbReference type="InterPro" id="IPR058778">
    <property type="entry name" value="HTH_FAR1-11-like"/>
</dbReference>
<comment type="similarity">
    <text evidence="2">Belongs to the FHY3/FAR1 family.</text>
</comment>
<evidence type="ECO:0000259" key="3">
    <source>
        <dbReference type="PROSITE" id="PS50966"/>
    </source>
</evidence>
<dbReference type="PANTHER" id="PTHR31669:SF263">
    <property type="entry name" value="PROTEIN FAR1-RELATED SEQUENCE"/>
    <property type="match status" value="1"/>
</dbReference>